<reference evidence="2 3" key="1">
    <citation type="submission" date="2018-02" db="EMBL/GenBank/DDBJ databases">
        <title>Genomic Encyclopedia of Archaeal and Bacterial Type Strains, Phase II (KMG-II): from individual species to whole genera.</title>
        <authorList>
            <person name="Goeker M."/>
        </authorList>
    </citation>
    <scope>NUCLEOTIDE SEQUENCE [LARGE SCALE GENOMIC DNA]</scope>
    <source>
        <strain evidence="2 3">DSM 15099</strain>
    </source>
</reference>
<dbReference type="PANTHER" id="PTHR43384">
    <property type="entry name" value="SEPTUM SITE-DETERMINING PROTEIN MIND HOMOLOG, CHLOROPLASTIC-RELATED"/>
    <property type="match status" value="1"/>
</dbReference>
<dbReference type="GO" id="GO:0005524">
    <property type="term" value="F:ATP binding"/>
    <property type="evidence" value="ECO:0007669"/>
    <property type="project" value="TreeGrafter"/>
</dbReference>
<dbReference type="GO" id="GO:0009898">
    <property type="term" value="C:cytoplasmic side of plasma membrane"/>
    <property type="evidence" value="ECO:0007669"/>
    <property type="project" value="TreeGrafter"/>
</dbReference>
<evidence type="ECO:0000313" key="3">
    <source>
        <dbReference type="Proteomes" id="UP000239863"/>
    </source>
</evidence>
<gene>
    <name evidence="2" type="ORF">BD821_10727</name>
</gene>
<feature type="domain" description="CobQ/CobB/MinD/ParA nucleotide binding" evidence="1">
    <location>
        <begin position="7"/>
        <end position="230"/>
    </location>
</feature>
<dbReference type="InterPro" id="IPR050625">
    <property type="entry name" value="ParA/MinD_ATPase"/>
</dbReference>
<dbReference type="GO" id="GO:0016887">
    <property type="term" value="F:ATP hydrolysis activity"/>
    <property type="evidence" value="ECO:0007669"/>
    <property type="project" value="TreeGrafter"/>
</dbReference>
<name>A0A2S6FXV6_9CLOT</name>
<dbReference type="PANTHER" id="PTHR43384:SF7">
    <property type="entry name" value="CARBON-MONOXIDE DEHYDROGENASE ACCESSORY PROTEIN"/>
    <property type="match status" value="1"/>
</dbReference>
<dbReference type="AlphaFoldDB" id="A0A2S6FXV6"/>
<accession>A0A2S6FXV6</accession>
<dbReference type="EMBL" id="PTIS01000007">
    <property type="protein sequence ID" value="PPK48390.1"/>
    <property type="molecule type" value="Genomic_DNA"/>
</dbReference>
<dbReference type="PIRSF" id="PIRSF005647">
    <property type="entry name" value="CooC"/>
    <property type="match status" value="1"/>
</dbReference>
<dbReference type="Proteomes" id="UP000239863">
    <property type="component" value="Unassembled WGS sequence"/>
</dbReference>
<sequence length="254" mass="27647">MEKKVKIIAVAGKGGVGKTSISASIVKNLVTAYPNSRILAIDADPAVGLSTALGIEPEHTIDDIRKSIIETVEDGNTKDAIELLGDARFKIFDTIVEQDGFAFLAIGRPESTGCYCKINSYLKEVISILSEEFDYVVIDGEAGIEQVNRRVMEKVSHLILITDPSKKGTQVVQTIKKVADDLVMYDEVGIIVNRISDLSLKQYVDTGDIPVLSYIEDDKNLASFDVQGKSVFNLPEDSNVVLGAKKALTKLNIL</sequence>
<dbReference type="OrthoDB" id="9779073at2"/>
<protein>
    <submittedName>
        <fullName evidence="2">CO dehydrogenase maturation factor</fullName>
    </submittedName>
</protein>
<proteinExistence type="predicted"/>
<dbReference type="InterPro" id="IPR027417">
    <property type="entry name" value="P-loop_NTPase"/>
</dbReference>
<evidence type="ECO:0000313" key="2">
    <source>
        <dbReference type="EMBL" id="PPK48390.1"/>
    </source>
</evidence>
<dbReference type="RefSeq" id="WP_104409778.1">
    <property type="nucleotide sequence ID" value="NZ_PTIS01000007.1"/>
</dbReference>
<dbReference type="Pfam" id="PF01656">
    <property type="entry name" value="CbiA"/>
    <property type="match status" value="1"/>
</dbReference>
<dbReference type="InterPro" id="IPR002586">
    <property type="entry name" value="CobQ/CobB/MinD/ParA_Nub-bd_dom"/>
</dbReference>
<dbReference type="GO" id="GO:0051782">
    <property type="term" value="P:negative regulation of cell division"/>
    <property type="evidence" value="ECO:0007669"/>
    <property type="project" value="TreeGrafter"/>
</dbReference>
<dbReference type="InterPro" id="IPR014433">
    <property type="entry name" value="CooC"/>
</dbReference>
<dbReference type="SUPFAM" id="SSF52540">
    <property type="entry name" value="P-loop containing nucleoside triphosphate hydrolases"/>
    <property type="match status" value="1"/>
</dbReference>
<organism evidence="2 3">
    <name type="scientific">Clostridium algidicarnis DSM 15099</name>
    <dbReference type="NCBI Taxonomy" id="1121295"/>
    <lineage>
        <taxon>Bacteria</taxon>
        <taxon>Bacillati</taxon>
        <taxon>Bacillota</taxon>
        <taxon>Clostridia</taxon>
        <taxon>Eubacteriales</taxon>
        <taxon>Clostridiaceae</taxon>
        <taxon>Clostridium</taxon>
    </lineage>
</organism>
<dbReference type="Gene3D" id="3.40.50.300">
    <property type="entry name" value="P-loop containing nucleotide triphosphate hydrolases"/>
    <property type="match status" value="1"/>
</dbReference>
<evidence type="ECO:0000259" key="1">
    <source>
        <dbReference type="Pfam" id="PF01656"/>
    </source>
</evidence>
<comment type="caution">
    <text evidence="2">The sequence shown here is derived from an EMBL/GenBank/DDBJ whole genome shotgun (WGS) entry which is preliminary data.</text>
</comment>
<dbReference type="GO" id="GO:0005829">
    <property type="term" value="C:cytosol"/>
    <property type="evidence" value="ECO:0007669"/>
    <property type="project" value="TreeGrafter"/>
</dbReference>